<dbReference type="InParanoid" id="G0MDJ1"/>
<protein>
    <submittedName>
        <fullName evidence="3">Uncharacterized protein</fullName>
    </submittedName>
</protein>
<keyword evidence="2" id="KW-0472">Membrane</keyword>
<feature type="region of interest" description="Disordered" evidence="1">
    <location>
        <begin position="36"/>
        <end position="97"/>
    </location>
</feature>
<accession>G0MDJ1</accession>
<dbReference type="Proteomes" id="UP000008068">
    <property type="component" value="Unassembled WGS sequence"/>
</dbReference>
<dbReference type="AlphaFoldDB" id="G0MDJ1"/>
<keyword evidence="4" id="KW-1185">Reference proteome</keyword>
<evidence type="ECO:0000313" key="3">
    <source>
        <dbReference type="EMBL" id="EGT49401.1"/>
    </source>
</evidence>
<keyword evidence="2" id="KW-0812">Transmembrane</keyword>
<proteinExistence type="predicted"/>
<feature type="region of interest" description="Disordered" evidence="1">
    <location>
        <begin position="113"/>
        <end position="135"/>
    </location>
</feature>
<gene>
    <name evidence="3" type="ORF">CAEBREN_20883</name>
</gene>
<feature type="compositionally biased region" description="Basic and acidic residues" evidence="1">
    <location>
        <begin position="57"/>
        <end position="72"/>
    </location>
</feature>
<evidence type="ECO:0000256" key="2">
    <source>
        <dbReference type="SAM" id="Phobius"/>
    </source>
</evidence>
<dbReference type="EMBL" id="GL379790">
    <property type="protein sequence ID" value="EGT49401.1"/>
    <property type="molecule type" value="Genomic_DNA"/>
</dbReference>
<feature type="compositionally biased region" description="Basic residues" evidence="1">
    <location>
        <begin position="78"/>
        <end position="96"/>
    </location>
</feature>
<keyword evidence="2" id="KW-1133">Transmembrane helix</keyword>
<evidence type="ECO:0000256" key="1">
    <source>
        <dbReference type="SAM" id="MobiDB-lite"/>
    </source>
</evidence>
<evidence type="ECO:0000313" key="4">
    <source>
        <dbReference type="Proteomes" id="UP000008068"/>
    </source>
</evidence>
<organism evidence="4">
    <name type="scientific">Caenorhabditis brenneri</name>
    <name type="common">Nematode worm</name>
    <dbReference type="NCBI Taxonomy" id="135651"/>
    <lineage>
        <taxon>Eukaryota</taxon>
        <taxon>Metazoa</taxon>
        <taxon>Ecdysozoa</taxon>
        <taxon>Nematoda</taxon>
        <taxon>Chromadorea</taxon>
        <taxon>Rhabditida</taxon>
        <taxon>Rhabditina</taxon>
        <taxon>Rhabditomorpha</taxon>
        <taxon>Rhabditoidea</taxon>
        <taxon>Rhabditidae</taxon>
        <taxon>Peloderinae</taxon>
        <taxon>Caenorhabditis</taxon>
    </lineage>
</organism>
<sequence length="135" mass="15162">MGGLFQQNWLPIFTILLHLILLPLIVLCSGKKSDLNSVAPTQETGETASPSTVGNESESKMTPDAELEKLDKQPTNLTKRRRGERPVRAKLRKPKNHRECGEEGLLISCHSKKMKMQKKLKKNTNKVSSVELNEN</sequence>
<dbReference type="HOGENOM" id="CLU_1887566_0_0_1"/>
<name>G0MDJ1_CAEBE</name>
<reference evidence="4" key="1">
    <citation type="submission" date="2011-07" db="EMBL/GenBank/DDBJ databases">
        <authorList>
            <consortium name="Caenorhabditis brenneri Sequencing and Analysis Consortium"/>
            <person name="Wilson R.K."/>
        </authorList>
    </citation>
    <scope>NUCLEOTIDE SEQUENCE [LARGE SCALE GENOMIC DNA]</scope>
    <source>
        <strain evidence="4">PB2801</strain>
    </source>
</reference>
<feature type="compositionally biased region" description="Polar residues" evidence="1">
    <location>
        <begin position="36"/>
        <end position="56"/>
    </location>
</feature>
<feature type="compositionally biased region" description="Basic residues" evidence="1">
    <location>
        <begin position="113"/>
        <end position="124"/>
    </location>
</feature>
<feature type="transmembrane region" description="Helical" evidence="2">
    <location>
        <begin position="12"/>
        <end position="30"/>
    </location>
</feature>